<dbReference type="EMBL" id="BT143522">
    <property type="protein sequence ID" value="AFK43316.1"/>
    <property type="molecule type" value="mRNA"/>
</dbReference>
<protein>
    <submittedName>
        <fullName evidence="1">Uncharacterized protein</fullName>
    </submittedName>
</protein>
<proteinExistence type="evidence at transcript level"/>
<accession>I3SSS4</accession>
<dbReference type="AlphaFoldDB" id="I3SSS4"/>
<sequence length="35" mass="4184">MCKQSNTISGKSFNWIHVYNVVLNKHNEVHISWLR</sequence>
<organism evidence="1">
    <name type="scientific">Lotus japonicus</name>
    <name type="common">Lotus corniculatus var. japonicus</name>
    <dbReference type="NCBI Taxonomy" id="34305"/>
    <lineage>
        <taxon>Eukaryota</taxon>
        <taxon>Viridiplantae</taxon>
        <taxon>Streptophyta</taxon>
        <taxon>Embryophyta</taxon>
        <taxon>Tracheophyta</taxon>
        <taxon>Spermatophyta</taxon>
        <taxon>Magnoliopsida</taxon>
        <taxon>eudicotyledons</taxon>
        <taxon>Gunneridae</taxon>
        <taxon>Pentapetalae</taxon>
        <taxon>rosids</taxon>
        <taxon>fabids</taxon>
        <taxon>Fabales</taxon>
        <taxon>Fabaceae</taxon>
        <taxon>Papilionoideae</taxon>
        <taxon>50 kb inversion clade</taxon>
        <taxon>NPAAA clade</taxon>
        <taxon>Hologalegina</taxon>
        <taxon>robinioid clade</taxon>
        <taxon>Loteae</taxon>
        <taxon>Lotus</taxon>
    </lineage>
</organism>
<name>I3SSS4_LOTJA</name>
<reference evidence="1" key="1">
    <citation type="submission" date="2012-05" db="EMBL/GenBank/DDBJ databases">
        <authorList>
            <person name="Krishnakumar V."/>
            <person name="Cheung F."/>
            <person name="Xiao Y."/>
            <person name="Chan A."/>
            <person name="Moskal W.A."/>
            <person name="Town C.D."/>
        </authorList>
    </citation>
    <scope>NUCLEOTIDE SEQUENCE</scope>
</reference>
<evidence type="ECO:0000313" key="1">
    <source>
        <dbReference type="EMBL" id="AFK43316.1"/>
    </source>
</evidence>